<dbReference type="PROSITE" id="PS51186">
    <property type="entry name" value="GNAT"/>
    <property type="match status" value="1"/>
</dbReference>
<dbReference type="OrthoDB" id="281808at2"/>
<evidence type="ECO:0000256" key="1">
    <source>
        <dbReference type="ARBA" id="ARBA00022679"/>
    </source>
</evidence>
<keyword evidence="4" id="KW-1185">Reference proteome</keyword>
<name>A0A640VUU4_9RHOB</name>
<dbReference type="CDD" id="cd04301">
    <property type="entry name" value="NAT_SF"/>
    <property type="match status" value="1"/>
</dbReference>
<dbReference type="Pfam" id="PF00583">
    <property type="entry name" value="Acetyltransf_1"/>
    <property type="match status" value="1"/>
</dbReference>
<dbReference type="Proteomes" id="UP000436522">
    <property type="component" value="Unassembled WGS sequence"/>
</dbReference>
<evidence type="ECO:0000259" key="2">
    <source>
        <dbReference type="PROSITE" id="PS51186"/>
    </source>
</evidence>
<dbReference type="PANTHER" id="PTHR13947">
    <property type="entry name" value="GNAT FAMILY N-ACETYLTRANSFERASE"/>
    <property type="match status" value="1"/>
</dbReference>
<evidence type="ECO:0000313" key="3">
    <source>
        <dbReference type="EMBL" id="GFE51923.1"/>
    </source>
</evidence>
<feature type="domain" description="N-acetyltransferase" evidence="2">
    <location>
        <begin position="4"/>
        <end position="155"/>
    </location>
</feature>
<proteinExistence type="predicted"/>
<dbReference type="AlphaFoldDB" id="A0A640VUU4"/>
<dbReference type="EMBL" id="BLIV01000008">
    <property type="protein sequence ID" value="GFE51923.1"/>
    <property type="molecule type" value="Genomic_DNA"/>
</dbReference>
<dbReference type="InterPro" id="IPR050769">
    <property type="entry name" value="NAT_camello-type"/>
</dbReference>
<dbReference type="RefSeq" id="WP_159980119.1">
    <property type="nucleotide sequence ID" value="NZ_BLIV01000008.1"/>
</dbReference>
<keyword evidence="1" id="KW-0808">Transferase</keyword>
<dbReference type="SUPFAM" id="SSF55729">
    <property type="entry name" value="Acyl-CoA N-acyltransferases (Nat)"/>
    <property type="match status" value="1"/>
</dbReference>
<accession>A0A640VUU4</accession>
<dbReference type="Gene3D" id="3.40.630.30">
    <property type="match status" value="1"/>
</dbReference>
<evidence type="ECO:0000313" key="4">
    <source>
        <dbReference type="Proteomes" id="UP000436522"/>
    </source>
</evidence>
<dbReference type="InterPro" id="IPR016181">
    <property type="entry name" value="Acyl_CoA_acyltransferase"/>
</dbReference>
<organism evidence="3 4">
    <name type="scientific">Roseobacter cerasinus</name>
    <dbReference type="NCBI Taxonomy" id="2602289"/>
    <lineage>
        <taxon>Bacteria</taxon>
        <taxon>Pseudomonadati</taxon>
        <taxon>Pseudomonadota</taxon>
        <taxon>Alphaproteobacteria</taxon>
        <taxon>Rhodobacterales</taxon>
        <taxon>Roseobacteraceae</taxon>
        <taxon>Roseobacter</taxon>
    </lineage>
</organism>
<protein>
    <recommendedName>
        <fullName evidence="2">N-acetyltransferase domain-containing protein</fullName>
    </recommendedName>
</protein>
<reference evidence="3 4" key="1">
    <citation type="submission" date="2019-12" db="EMBL/GenBank/DDBJ databases">
        <title>Roseobacter cerasinus sp. nov., isolated from seawater around aquaculture.</title>
        <authorList>
            <person name="Muramatsu S."/>
            <person name="Takabe Y."/>
            <person name="Mori K."/>
            <person name="Takaichi S."/>
            <person name="Hanada S."/>
        </authorList>
    </citation>
    <scope>NUCLEOTIDE SEQUENCE [LARGE SCALE GENOMIC DNA]</scope>
    <source>
        <strain evidence="3 4">AI77</strain>
    </source>
</reference>
<comment type="caution">
    <text evidence="3">The sequence shown here is derived from an EMBL/GenBank/DDBJ whole genome shotgun (WGS) entry which is preliminary data.</text>
</comment>
<dbReference type="InterPro" id="IPR000182">
    <property type="entry name" value="GNAT_dom"/>
</dbReference>
<gene>
    <name evidence="3" type="ORF">So717_36760</name>
</gene>
<sequence length="160" mass="18321">MEQLSLRRATLDDQHAVSVVSRRAYEPAYFPLIGALPRPATEDYEPWIRDGLVWVCEAKNSVVGALIIKKHADFWMIWSLAVDPTRQGQGIGMWLIEQTKQIARLNSVRTLRLHTNSKMASNLALYQRAGFYQTEIVPHPSRVDHELVYMQFDVEEPNSG</sequence>
<dbReference type="GO" id="GO:0008080">
    <property type="term" value="F:N-acetyltransferase activity"/>
    <property type="evidence" value="ECO:0007669"/>
    <property type="project" value="InterPro"/>
</dbReference>
<dbReference type="PANTHER" id="PTHR13947:SF37">
    <property type="entry name" value="LD18367P"/>
    <property type="match status" value="1"/>
</dbReference>